<comment type="caution">
    <text evidence="2">The sequence shown here is derived from an EMBL/GenBank/DDBJ whole genome shotgun (WGS) entry which is preliminary data.</text>
</comment>
<name>A0A2D6M0K3_9ARCH</name>
<keyword evidence="1" id="KW-0472">Membrane</keyword>
<reference evidence="3" key="1">
    <citation type="submission" date="2017-09" db="EMBL/GenBank/DDBJ databases">
        <title>The Reconstruction of 2,631 Draft Metagenome-Assembled Genomes from the Global Oceans.</title>
        <authorList>
            <person name="Tully B.J."/>
            <person name="Graham E.D."/>
            <person name="Heidelberg J.F."/>
        </authorList>
    </citation>
    <scope>NUCLEOTIDE SEQUENCE [LARGE SCALE GENOMIC DNA]</scope>
</reference>
<proteinExistence type="predicted"/>
<protein>
    <submittedName>
        <fullName evidence="2">Uncharacterized protein</fullName>
    </submittedName>
</protein>
<keyword evidence="1" id="KW-1133">Transmembrane helix</keyword>
<dbReference type="EMBL" id="NZBU01000005">
    <property type="protein sequence ID" value="MAG21945.1"/>
    <property type="molecule type" value="Genomic_DNA"/>
</dbReference>
<feature type="transmembrane region" description="Helical" evidence="1">
    <location>
        <begin position="53"/>
        <end position="76"/>
    </location>
</feature>
<gene>
    <name evidence="2" type="ORF">CL943_01385</name>
</gene>
<organism evidence="2 3">
    <name type="scientific">Candidatus Iainarchaeum sp</name>
    <dbReference type="NCBI Taxonomy" id="3101447"/>
    <lineage>
        <taxon>Archaea</taxon>
        <taxon>Candidatus Iainarchaeota</taxon>
        <taxon>Candidatus Iainarchaeia</taxon>
        <taxon>Candidatus Iainarchaeales</taxon>
        <taxon>Candidatus Iainarchaeaceae</taxon>
        <taxon>Candidatus Iainarchaeum</taxon>
    </lineage>
</organism>
<evidence type="ECO:0000256" key="1">
    <source>
        <dbReference type="SAM" id="Phobius"/>
    </source>
</evidence>
<sequence length="179" mass="20289">MIKIDKQKVSVNKLPIGLFLIELVDALLVVYLISRLIGFEVQFETRSISINPVLDLTLLFFLAVTIVMLVAVYFVIKKRQPEMFLAQTQASSTIKDKTKEKLSKVKQDPRAAALLLIQFLFVFAVVITLVAWFDPVMEIIPWSEQGIGPPLSTSLNAVIAIVGLALFYYLYSFTAWYRK</sequence>
<feature type="transmembrane region" description="Helical" evidence="1">
    <location>
        <begin position="111"/>
        <end position="133"/>
    </location>
</feature>
<dbReference type="Proteomes" id="UP000226592">
    <property type="component" value="Unassembled WGS sequence"/>
</dbReference>
<dbReference type="AlphaFoldDB" id="A0A2D6M0K3"/>
<evidence type="ECO:0000313" key="3">
    <source>
        <dbReference type="Proteomes" id="UP000226592"/>
    </source>
</evidence>
<accession>A0A2D6M0K3</accession>
<feature type="transmembrane region" description="Helical" evidence="1">
    <location>
        <begin position="12"/>
        <end position="33"/>
    </location>
</feature>
<feature type="transmembrane region" description="Helical" evidence="1">
    <location>
        <begin position="153"/>
        <end position="171"/>
    </location>
</feature>
<evidence type="ECO:0000313" key="2">
    <source>
        <dbReference type="EMBL" id="MAG21945.1"/>
    </source>
</evidence>
<keyword evidence="1" id="KW-0812">Transmembrane</keyword>